<dbReference type="PANTHER" id="PTHR23146">
    <property type="entry name" value="LEO1 PROTEIN"/>
    <property type="match status" value="1"/>
</dbReference>
<organism evidence="2 3">
    <name type="scientific">Pseudallescheria apiosperma</name>
    <name type="common">Scedosporium apiospermum</name>
    <dbReference type="NCBI Taxonomy" id="563466"/>
    <lineage>
        <taxon>Eukaryota</taxon>
        <taxon>Fungi</taxon>
        <taxon>Dikarya</taxon>
        <taxon>Ascomycota</taxon>
        <taxon>Pezizomycotina</taxon>
        <taxon>Sordariomycetes</taxon>
        <taxon>Hypocreomycetidae</taxon>
        <taxon>Microascales</taxon>
        <taxon>Microascaceae</taxon>
        <taxon>Scedosporium</taxon>
    </lineage>
</organism>
<evidence type="ECO:0000313" key="2">
    <source>
        <dbReference type="EMBL" id="KEZ44320.1"/>
    </source>
</evidence>
<dbReference type="VEuPathDB" id="FungiDB:SAPIO_CDS3289"/>
<reference evidence="2 3" key="1">
    <citation type="journal article" date="2014" name="Genome Announc.">
        <title>Draft genome sequence of the pathogenic fungus Scedosporium apiospermum.</title>
        <authorList>
            <person name="Vandeputte P."/>
            <person name="Ghamrawi S."/>
            <person name="Rechenmann M."/>
            <person name="Iltis A."/>
            <person name="Giraud S."/>
            <person name="Fleury M."/>
            <person name="Thornton C."/>
            <person name="Delhaes L."/>
            <person name="Meyer W."/>
            <person name="Papon N."/>
            <person name="Bouchara J.P."/>
        </authorList>
    </citation>
    <scope>NUCLEOTIDE SEQUENCE [LARGE SCALE GENOMIC DNA]</scope>
    <source>
        <strain evidence="2 3">IHEM 14462</strain>
    </source>
</reference>
<sequence>MSDSEEPLDLVDEGDDLFGDEDDAGGSPPAQVLSDKDLDSDAERADDVVGYGSDEDAPRHQDKVIASIQVFRHRTPRSKDGTLQSLKVPNFIKFVPEPYESKSFEPSSWDIENAKSGNKKIAVRYYNDPETGELKSNAMMYKWSDGSVSMTVGDQHFAIQNKATVPPPNKPYNELQDGHSYAAAAHLSSGLFLVVGHIAEEYTVRINKDLEDDALQRLAMRMREIKEKEEASRIIKTTHDPELQRRLAEMAEKERAKAQRRRDNAAAKMDGGSRYGRGGLQIDDLEGSRRASGAGRKRGAAGGKAKRRRPEYDSDDERPAGARHQEDYDLADDFIAPSDEEEEEADEDEDEEEVLDDEDEDEEDRPRTKRQKTTDVSEEEDADGEEDDMAPATISEHAGRSRRRNIIDDDDE</sequence>
<comment type="caution">
    <text evidence="2">The sequence shown here is derived from an EMBL/GenBank/DDBJ whole genome shotgun (WGS) entry which is preliminary data.</text>
</comment>
<evidence type="ECO:0008006" key="4">
    <source>
        <dbReference type="Google" id="ProtNLM"/>
    </source>
</evidence>
<dbReference type="KEGG" id="sapo:SAPIO_CDS3289"/>
<dbReference type="OMA" id="TNIYRWS"/>
<dbReference type="Proteomes" id="UP000028545">
    <property type="component" value="Unassembled WGS sequence"/>
</dbReference>
<feature type="region of interest" description="Disordered" evidence="1">
    <location>
        <begin position="251"/>
        <end position="412"/>
    </location>
</feature>
<dbReference type="Pfam" id="PF04004">
    <property type="entry name" value="Leo1"/>
    <property type="match status" value="1"/>
</dbReference>
<dbReference type="EMBL" id="JOWA01000088">
    <property type="protein sequence ID" value="KEZ44320.1"/>
    <property type="molecule type" value="Genomic_DNA"/>
</dbReference>
<feature type="compositionally biased region" description="Basic and acidic residues" evidence="1">
    <location>
        <begin position="34"/>
        <end position="47"/>
    </location>
</feature>
<dbReference type="GO" id="GO:0016593">
    <property type="term" value="C:Cdc73/Paf1 complex"/>
    <property type="evidence" value="ECO:0007669"/>
    <property type="project" value="InterPro"/>
</dbReference>
<feature type="region of interest" description="Disordered" evidence="1">
    <location>
        <begin position="1"/>
        <end position="61"/>
    </location>
</feature>
<dbReference type="GO" id="GO:0032968">
    <property type="term" value="P:positive regulation of transcription elongation by RNA polymerase II"/>
    <property type="evidence" value="ECO:0007669"/>
    <property type="project" value="TreeGrafter"/>
</dbReference>
<protein>
    <recommendedName>
        <fullName evidence="4">RNA polymerase-associated protein LEO1</fullName>
    </recommendedName>
</protein>
<feature type="compositionally biased region" description="Basic and acidic residues" evidence="1">
    <location>
        <begin position="251"/>
        <end position="265"/>
    </location>
</feature>
<evidence type="ECO:0000313" key="3">
    <source>
        <dbReference type="Proteomes" id="UP000028545"/>
    </source>
</evidence>
<dbReference type="GO" id="GO:1990269">
    <property type="term" value="F:RNA polymerase II C-terminal domain phosphoserine binding"/>
    <property type="evidence" value="ECO:0007669"/>
    <property type="project" value="TreeGrafter"/>
</dbReference>
<feature type="compositionally biased region" description="Basic residues" evidence="1">
    <location>
        <begin position="295"/>
        <end position="309"/>
    </location>
</feature>
<dbReference type="HOGENOM" id="CLU_030892_1_0_1"/>
<gene>
    <name evidence="2" type="ORF">SAPIO_CDS3289</name>
</gene>
<dbReference type="InterPro" id="IPR007149">
    <property type="entry name" value="Leo1"/>
</dbReference>
<name>A0A084GAF8_PSEDA</name>
<dbReference type="GeneID" id="27722361"/>
<feature type="compositionally biased region" description="Acidic residues" evidence="1">
    <location>
        <begin position="1"/>
        <end position="24"/>
    </location>
</feature>
<dbReference type="RefSeq" id="XP_016644119.1">
    <property type="nucleotide sequence ID" value="XM_016786113.1"/>
</dbReference>
<dbReference type="AlphaFoldDB" id="A0A084GAF8"/>
<feature type="compositionally biased region" description="Acidic residues" evidence="1">
    <location>
        <begin position="328"/>
        <end position="363"/>
    </location>
</feature>
<proteinExistence type="predicted"/>
<feature type="compositionally biased region" description="Acidic residues" evidence="1">
    <location>
        <begin position="376"/>
        <end position="389"/>
    </location>
</feature>
<feature type="compositionally biased region" description="Basic and acidic residues" evidence="1">
    <location>
        <begin position="317"/>
        <end position="327"/>
    </location>
</feature>
<dbReference type="OrthoDB" id="20844at2759"/>
<dbReference type="GO" id="GO:0006368">
    <property type="term" value="P:transcription elongation by RNA polymerase II"/>
    <property type="evidence" value="ECO:0007669"/>
    <property type="project" value="InterPro"/>
</dbReference>
<accession>A0A084GAF8</accession>
<keyword evidence="3" id="KW-1185">Reference proteome</keyword>
<evidence type="ECO:0000256" key="1">
    <source>
        <dbReference type="SAM" id="MobiDB-lite"/>
    </source>
</evidence>
<dbReference type="PANTHER" id="PTHR23146:SF0">
    <property type="entry name" value="RNA POLYMERASE-ASSOCIATED PROTEIN LEO1"/>
    <property type="match status" value="1"/>
</dbReference>